<feature type="region of interest" description="Disordered" evidence="8">
    <location>
        <begin position="1"/>
        <end position="75"/>
    </location>
</feature>
<dbReference type="PROSITE" id="PS51837">
    <property type="entry name" value="LITAF"/>
    <property type="match status" value="1"/>
</dbReference>
<evidence type="ECO:0000256" key="7">
    <source>
        <dbReference type="ARBA" id="ARBA00023136"/>
    </source>
</evidence>
<dbReference type="Proteomes" id="UP000265120">
    <property type="component" value="Chromosome 17"/>
</dbReference>
<comment type="subcellular location">
    <subcellularLocation>
        <location evidence="1">Endosome membrane</location>
        <topology evidence="1">Peripheral membrane protein</topology>
        <orientation evidence="1">Cytoplasmic side</orientation>
    </subcellularLocation>
    <subcellularLocation>
        <location evidence="2">Late endosome membrane</location>
    </subcellularLocation>
    <subcellularLocation>
        <location evidence="3">Lysosome membrane</location>
        <topology evidence="3">Peripheral membrane protein</topology>
        <orientation evidence="3">Cytoplasmic side</orientation>
    </subcellularLocation>
</comment>
<dbReference type="RefSeq" id="XP_008327940.1">
    <property type="nucleotide sequence ID" value="XM_008329718.3"/>
</dbReference>
<dbReference type="InterPro" id="IPR037519">
    <property type="entry name" value="LITAF_fam"/>
</dbReference>
<dbReference type="Pfam" id="PF10601">
    <property type="entry name" value="zf-LITAF-like"/>
    <property type="match status" value="1"/>
</dbReference>
<dbReference type="OMA" id="CQETVIT"/>
<evidence type="ECO:0000259" key="9">
    <source>
        <dbReference type="PROSITE" id="PS51837"/>
    </source>
</evidence>
<evidence type="ECO:0000313" key="11">
    <source>
        <dbReference type="Proteomes" id="UP000265120"/>
    </source>
</evidence>
<dbReference type="Ensembl" id="ENSCSET00000021056.1">
    <property type="protein sequence ID" value="ENSCSEP00000020789.1"/>
    <property type="gene ID" value="ENSCSEG00000013274.1"/>
</dbReference>
<dbReference type="GO" id="GO:0005634">
    <property type="term" value="C:nucleus"/>
    <property type="evidence" value="ECO:0007669"/>
    <property type="project" value="TreeGrafter"/>
</dbReference>
<evidence type="ECO:0000256" key="1">
    <source>
        <dbReference type="ARBA" id="ARBA00004125"/>
    </source>
</evidence>
<feature type="domain" description="LITAF" evidence="9">
    <location>
        <begin position="79"/>
        <end position="162"/>
    </location>
</feature>
<evidence type="ECO:0000313" key="10">
    <source>
        <dbReference type="Ensembl" id="ENSCSEP00000020789.1"/>
    </source>
</evidence>
<dbReference type="KEGG" id="csem:103392950"/>
<evidence type="ECO:0000256" key="2">
    <source>
        <dbReference type="ARBA" id="ARBA00004414"/>
    </source>
</evidence>
<protein>
    <submittedName>
        <fullName evidence="10">Lipopolysaccharide-induced tumor necrosis factor-alpha factor homolog</fullName>
    </submittedName>
</protein>
<proteinExistence type="inferred from homology"/>
<dbReference type="InParanoid" id="A0A3P8W2F0"/>
<dbReference type="STRING" id="244447.ENSCSEP00000020789"/>
<dbReference type="InterPro" id="IPR006629">
    <property type="entry name" value="LITAF"/>
</dbReference>
<organism evidence="10 11">
    <name type="scientific">Cynoglossus semilaevis</name>
    <name type="common">Tongue sole</name>
    <dbReference type="NCBI Taxonomy" id="244447"/>
    <lineage>
        <taxon>Eukaryota</taxon>
        <taxon>Metazoa</taxon>
        <taxon>Chordata</taxon>
        <taxon>Craniata</taxon>
        <taxon>Vertebrata</taxon>
        <taxon>Euteleostomi</taxon>
        <taxon>Actinopterygii</taxon>
        <taxon>Neopterygii</taxon>
        <taxon>Teleostei</taxon>
        <taxon>Neoteleostei</taxon>
        <taxon>Acanthomorphata</taxon>
        <taxon>Carangaria</taxon>
        <taxon>Pleuronectiformes</taxon>
        <taxon>Pleuronectoidei</taxon>
        <taxon>Cynoglossidae</taxon>
        <taxon>Cynoglossinae</taxon>
        <taxon>Cynoglossus</taxon>
    </lineage>
</organism>
<dbReference type="GO" id="GO:0098560">
    <property type="term" value="C:cytoplasmic side of late endosome membrane"/>
    <property type="evidence" value="ECO:0007669"/>
    <property type="project" value="TreeGrafter"/>
</dbReference>
<dbReference type="SMART" id="SM00714">
    <property type="entry name" value="LITAF"/>
    <property type="match status" value="1"/>
</dbReference>
<keyword evidence="7" id="KW-0472">Membrane</keyword>
<dbReference type="GeneTree" id="ENSGT00940000155366"/>
<sequence>MEKGYPPHESAPPYPGPPMNYGAAAPPPGHAPLPGYGPSVPSSGYPPPPGYGPAPPLSGYAPPPNFAQGPSPGTTAVPTTTVTYVVTPNLQDAPGQSLCPRCNRTVLTRTEHVSGLMAWLICGGLCLFGCFPCACIPFCVDACKDVEHRCSSCNQVLYIYKRM</sequence>
<dbReference type="PANTHER" id="PTHR23292">
    <property type="entry name" value="LIPOPOLYSACCHARIDE-INDUCED TUMOR NECROSIS FACTOR-ALPHA FACTOR"/>
    <property type="match status" value="1"/>
</dbReference>
<evidence type="ECO:0000256" key="8">
    <source>
        <dbReference type="SAM" id="MobiDB-lite"/>
    </source>
</evidence>
<dbReference type="AlphaFoldDB" id="A0A3P8W2F0"/>
<evidence type="ECO:0000256" key="4">
    <source>
        <dbReference type="ARBA" id="ARBA00005975"/>
    </source>
</evidence>
<evidence type="ECO:0000256" key="3">
    <source>
        <dbReference type="ARBA" id="ARBA00004630"/>
    </source>
</evidence>
<reference evidence="10 11" key="1">
    <citation type="journal article" date="2014" name="Nat. Genet.">
        <title>Whole-genome sequence of a flatfish provides insights into ZW sex chromosome evolution and adaptation to a benthic lifestyle.</title>
        <authorList>
            <person name="Chen S."/>
            <person name="Zhang G."/>
            <person name="Shao C."/>
            <person name="Huang Q."/>
            <person name="Liu G."/>
            <person name="Zhang P."/>
            <person name="Song W."/>
            <person name="An N."/>
            <person name="Chalopin D."/>
            <person name="Volff J.N."/>
            <person name="Hong Y."/>
            <person name="Li Q."/>
            <person name="Sha Z."/>
            <person name="Zhou H."/>
            <person name="Xie M."/>
            <person name="Yu Q."/>
            <person name="Liu Y."/>
            <person name="Xiang H."/>
            <person name="Wang N."/>
            <person name="Wu K."/>
            <person name="Yang C."/>
            <person name="Zhou Q."/>
            <person name="Liao X."/>
            <person name="Yang L."/>
            <person name="Hu Q."/>
            <person name="Zhang J."/>
            <person name="Meng L."/>
            <person name="Jin L."/>
            <person name="Tian Y."/>
            <person name="Lian J."/>
            <person name="Yang J."/>
            <person name="Miao G."/>
            <person name="Liu S."/>
            <person name="Liang Z."/>
            <person name="Yan F."/>
            <person name="Li Y."/>
            <person name="Sun B."/>
            <person name="Zhang H."/>
            <person name="Zhang J."/>
            <person name="Zhu Y."/>
            <person name="Du M."/>
            <person name="Zhao Y."/>
            <person name="Schartl M."/>
            <person name="Tang Q."/>
            <person name="Wang J."/>
        </authorList>
    </citation>
    <scope>NUCLEOTIDE SEQUENCE</scope>
</reference>
<dbReference type="RefSeq" id="XP_008327939.1">
    <property type="nucleotide sequence ID" value="XM_008329717.3"/>
</dbReference>
<dbReference type="RefSeq" id="XP_016896338.1">
    <property type="nucleotide sequence ID" value="XM_017040849.2"/>
</dbReference>
<dbReference type="GO" id="GO:0098574">
    <property type="term" value="C:cytoplasmic side of lysosomal membrane"/>
    <property type="evidence" value="ECO:0007669"/>
    <property type="project" value="TreeGrafter"/>
</dbReference>
<reference evidence="10" key="3">
    <citation type="submission" date="2025-09" db="UniProtKB">
        <authorList>
            <consortium name="Ensembl"/>
        </authorList>
    </citation>
    <scope>IDENTIFICATION</scope>
</reference>
<name>A0A3P8W2F0_CYNSE</name>
<keyword evidence="11" id="KW-1185">Reference proteome</keyword>
<evidence type="ECO:0000256" key="5">
    <source>
        <dbReference type="ARBA" id="ARBA00022723"/>
    </source>
</evidence>
<dbReference type="RefSeq" id="XP_016896337.1">
    <property type="nucleotide sequence ID" value="XM_017040848.2"/>
</dbReference>
<feature type="compositionally biased region" description="Low complexity" evidence="8">
    <location>
        <begin position="32"/>
        <end position="43"/>
    </location>
</feature>
<dbReference type="PANTHER" id="PTHR23292:SF6">
    <property type="entry name" value="FI16602P1-RELATED"/>
    <property type="match status" value="1"/>
</dbReference>
<dbReference type="GO" id="GO:0008270">
    <property type="term" value="F:zinc ion binding"/>
    <property type="evidence" value="ECO:0007669"/>
    <property type="project" value="TreeGrafter"/>
</dbReference>
<feature type="compositionally biased region" description="Pro residues" evidence="8">
    <location>
        <begin position="44"/>
        <end position="65"/>
    </location>
</feature>
<dbReference type="FunCoup" id="A0A3P8W2F0">
    <property type="interactions" value="63"/>
</dbReference>
<dbReference type="GeneID" id="103392950"/>
<evidence type="ECO:0000256" key="6">
    <source>
        <dbReference type="ARBA" id="ARBA00022833"/>
    </source>
</evidence>
<feature type="compositionally biased region" description="Pro residues" evidence="8">
    <location>
        <begin position="9"/>
        <end position="18"/>
    </location>
</feature>
<comment type="similarity">
    <text evidence="4">Belongs to the CDIP1/LITAF family.</text>
</comment>
<keyword evidence="6" id="KW-0862">Zinc</keyword>
<reference evidence="10" key="2">
    <citation type="submission" date="2025-08" db="UniProtKB">
        <authorList>
            <consortium name="Ensembl"/>
        </authorList>
    </citation>
    <scope>IDENTIFICATION</scope>
</reference>
<dbReference type="OrthoDB" id="4713066at2759"/>
<keyword evidence="5" id="KW-0479">Metal-binding</keyword>
<accession>A0A3P8W2F0</accession>